<keyword evidence="1" id="KW-0732">Signal</keyword>
<evidence type="ECO:0000313" key="3">
    <source>
        <dbReference type="Proteomes" id="UP000246744"/>
    </source>
</evidence>
<organism evidence="2 3">
    <name type="scientific">Mangrovibacter plantisponsor</name>
    <dbReference type="NCBI Taxonomy" id="451513"/>
    <lineage>
        <taxon>Bacteria</taxon>
        <taxon>Pseudomonadati</taxon>
        <taxon>Pseudomonadota</taxon>
        <taxon>Gammaproteobacteria</taxon>
        <taxon>Enterobacterales</taxon>
        <taxon>Enterobacteriaceae</taxon>
        <taxon>Mangrovibacter</taxon>
    </lineage>
</organism>
<sequence length="178" mass="19288">MPRLVSMLFLLFACCISAKSSASDARSQPYLPGAAQNVKRMVYGIVSYTRWPSLAGRPRMCFSHSTPYLGELTSANDAANMPYQPVVLTEINNSTATQCDGIYFGQESAQTQQAIIQQLPAGARLFISENNPQCVTGSAFCLAITSDSVKFSVNLDSLTRSGVHVSPDVLLLARKTEK</sequence>
<keyword evidence="3" id="KW-1185">Reference proteome</keyword>
<protein>
    <submittedName>
        <fullName evidence="2">Uncharacterized protein DUF4154</fullName>
    </submittedName>
</protein>
<comment type="caution">
    <text evidence="2">The sequence shown here is derived from an EMBL/GenBank/DDBJ whole genome shotgun (WGS) entry which is preliminary data.</text>
</comment>
<dbReference type="Proteomes" id="UP000246744">
    <property type="component" value="Unassembled WGS sequence"/>
</dbReference>
<reference evidence="2 3" key="1">
    <citation type="submission" date="2018-05" db="EMBL/GenBank/DDBJ databases">
        <title>Genomic Encyclopedia of Type Strains, Phase IV (KMG-IV): sequencing the most valuable type-strain genomes for metagenomic binning, comparative biology and taxonomic classification.</title>
        <authorList>
            <person name="Goeker M."/>
        </authorList>
    </citation>
    <scope>NUCLEOTIDE SEQUENCE [LARGE SCALE GENOMIC DNA]</scope>
    <source>
        <strain evidence="2 3">DSM 19579</strain>
    </source>
</reference>
<feature type="signal peptide" evidence="1">
    <location>
        <begin position="1"/>
        <end position="22"/>
    </location>
</feature>
<dbReference type="EMBL" id="QGTS01000001">
    <property type="protein sequence ID" value="PWW12449.1"/>
    <property type="molecule type" value="Genomic_DNA"/>
</dbReference>
<evidence type="ECO:0000313" key="2">
    <source>
        <dbReference type="EMBL" id="PWW12449.1"/>
    </source>
</evidence>
<dbReference type="InterPro" id="IPR025293">
    <property type="entry name" value="YfiR/HmsC-like"/>
</dbReference>
<name>A0A317Q7K2_9ENTR</name>
<accession>A0A317Q7K2</accession>
<proteinExistence type="predicted"/>
<gene>
    <name evidence="2" type="ORF">DES37_10111</name>
</gene>
<dbReference type="Pfam" id="PF13689">
    <property type="entry name" value="DUF4154"/>
    <property type="match status" value="1"/>
</dbReference>
<dbReference type="AlphaFoldDB" id="A0A317Q7K2"/>
<evidence type="ECO:0000256" key="1">
    <source>
        <dbReference type="SAM" id="SignalP"/>
    </source>
</evidence>
<feature type="chain" id="PRO_5016381043" evidence="1">
    <location>
        <begin position="23"/>
        <end position="178"/>
    </location>
</feature>